<feature type="compositionally biased region" description="Pro residues" evidence="1">
    <location>
        <begin position="129"/>
        <end position="140"/>
    </location>
</feature>
<feature type="region of interest" description="Disordered" evidence="1">
    <location>
        <begin position="124"/>
        <end position="144"/>
    </location>
</feature>
<accession>A0ABW5CCQ7</accession>
<dbReference type="PANTHER" id="PTHR36456">
    <property type="entry name" value="UPF0232 PROTEIN SCO3875"/>
    <property type="match status" value="1"/>
</dbReference>
<dbReference type="Proteomes" id="UP001597296">
    <property type="component" value="Unassembled WGS sequence"/>
</dbReference>
<dbReference type="PANTHER" id="PTHR36456:SF1">
    <property type="entry name" value="UPF0232 PROTEIN SCO3875"/>
    <property type="match status" value="1"/>
</dbReference>
<reference evidence="3" key="1">
    <citation type="journal article" date="2019" name="Int. J. Syst. Evol. Microbiol.">
        <title>The Global Catalogue of Microorganisms (GCM) 10K type strain sequencing project: providing services to taxonomists for standard genome sequencing and annotation.</title>
        <authorList>
            <consortium name="The Broad Institute Genomics Platform"/>
            <consortium name="The Broad Institute Genome Sequencing Center for Infectious Disease"/>
            <person name="Wu L."/>
            <person name="Ma J."/>
        </authorList>
    </citation>
    <scope>NUCLEOTIDE SEQUENCE [LARGE SCALE GENOMIC DNA]</scope>
    <source>
        <strain evidence="3">KCTC 15012</strain>
    </source>
</reference>
<comment type="caution">
    <text evidence="2">The sequence shown here is derived from an EMBL/GenBank/DDBJ whole genome shotgun (WGS) entry which is preliminary data.</text>
</comment>
<proteinExistence type="predicted"/>
<keyword evidence="3" id="KW-1185">Reference proteome</keyword>
<evidence type="ECO:0000313" key="3">
    <source>
        <dbReference type="Proteomes" id="UP001597296"/>
    </source>
</evidence>
<protein>
    <submittedName>
        <fullName evidence="2">DUF721 domain-containing protein</fullName>
    </submittedName>
</protein>
<dbReference type="PIRSF" id="PIRSF032064">
    <property type="entry name" value="UCP032064"/>
    <property type="match status" value="1"/>
</dbReference>
<sequence length="174" mass="18398">MAAPPDSPARPPAPPPRTTHGLVAVAVPSARVTRPVFGRHGFAEGALVTDWPAIVGAAIAHHALPVRIRFPAGERSGGTLIVKVASGAFALEMQHLEPLIVQRINGYFGWNAVARLRLIQGPLPERPRPAAPPPPPPLPDDSPAVEMLSLVEDPDLRAALTRLGGHIAARNRSK</sequence>
<dbReference type="InterPro" id="IPR007922">
    <property type="entry name" value="DciA-like"/>
</dbReference>
<dbReference type="EMBL" id="JBHUIY010000032">
    <property type="protein sequence ID" value="MFD2234975.1"/>
    <property type="molecule type" value="Genomic_DNA"/>
</dbReference>
<dbReference type="InterPro" id="IPR010593">
    <property type="entry name" value="DUF1159"/>
</dbReference>
<evidence type="ECO:0000313" key="2">
    <source>
        <dbReference type="EMBL" id="MFD2234975.1"/>
    </source>
</evidence>
<evidence type="ECO:0000256" key="1">
    <source>
        <dbReference type="SAM" id="MobiDB-lite"/>
    </source>
</evidence>
<dbReference type="RefSeq" id="WP_377317719.1">
    <property type="nucleotide sequence ID" value="NZ_JBHUIY010000032.1"/>
</dbReference>
<name>A0ABW5CCQ7_9PROT</name>
<organism evidence="2 3">
    <name type="scientific">Phaeospirillum tilakii</name>
    <dbReference type="NCBI Taxonomy" id="741673"/>
    <lineage>
        <taxon>Bacteria</taxon>
        <taxon>Pseudomonadati</taxon>
        <taxon>Pseudomonadota</taxon>
        <taxon>Alphaproteobacteria</taxon>
        <taxon>Rhodospirillales</taxon>
        <taxon>Rhodospirillaceae</taxon>
        <taxon>Phaeospirillum</taxon>
    </lineage>
</organism>
<dbReference type="Pfam" id="PF05258">
    <property type="entry name" value="DciA"/>
    <property type="match status" value="1"/>
</dbReference>
<gene>
    <name evidence="2" type="ORF">ACFSNB_14270</name>
</gene>